<keyword evidence="14" id="KW-0539">Nucleus</keyword>
<keyword evidence="10" id="KW-0863">Zinc-finger</keyword>
<dbReference type="Pfam" id="PF21728">
    <property type="entry name" value="PADR1_N"/>
    <property type="match status" value="1"/>
</dbReference>
<feature type="domain" description="PARP alpha-helical" evidence="24">
    <location>
        <begin position="661"/>
        <end position="777"/>
    </location>
</feature>
<comment type="similarity">
    <text evidence="15">Belongs to the ARTD/PARP family.</text>
</comment>
<accession>A0A9D4UGM6</accession>
<dbReference type="FunFam" id="1.20.142.10:FF:000002">
    <property type="entry name" value="Poly [ADP-ribose] polymerase"/>
    <property type="match status" value="1"/>
</dbReference>
<comment type="function">
    <text evidence="16">Involved in the base excision repair (BER) pathway, by catalyzing the poly(ADP-ribosyl)ation of a limited number of acceptor proteins involved in chromatin architecture and in DNA metabolism. This modification follows DNA damages and appears as an obligatory step in a detection/signaling pathway leading to the reparation of DNA strand breaks.</text>
</comment>
<evidence type="ECO:0000313" key="27">
    <source>
        <dbReference type="Proteomes" id="UP000886520"/>
    </source>
</evidence>
<dbReference type="SMART" id="SM00292">
    <property type="entry name" value="BRCT"/>
    <property type="match status" value="1"/>
</dbReference>
<dbReference type="FunFam" id="1.10.20.130:FF:000001">
    <property type="entry name" value="Poly [ADP-ribose] polymerase"/>
    <property type="match status" value="1"/>
</dbReference>
<evidence type="ECO:0000256" key="7">
    <source>
        <dbReference type="ARBA" id="ARBA00022723"/>
    </source>
</evidence>
<reference evidence="26" key="1">
    <citation type="submission" date="2021-01" db="EMBL/GenBank/DDBJ databases">
        <title>Adiantum capillus-veneris genome.</title>
        <authorList>
            <person name="Fang Y."/>
            <person name="Liao Q."/>
        </authorList>
    </citation>
    <scope>NUCLEOTIDE SEQUENCE</scope>
    <source>
        <strain evidence="26">H3</strain>
        <tissue evidence="26">Leaf</tissue>
    </source>
</reference>
<gene>
    <name evidence="26" type="ORF">GOP47_0017865</name>
</gene>
<feature type="domain" description="PARP catalytic" evidence="23">
    <location>
        <begin position="786"/>
        <end position="1013"/>
    </location>
</feature>
<dbReference type="Pfam" id="PF05406">
    <property type="entry name" value="WGR"/>
    <property type="match status" value="1"/>
</dbReference>
<evidence type="ECO:0000256" key="12">
    <source>
        <dbReference type="ARBA" id="ARBA00023027"/>
    </source>
</evidence>
<dbReference type="GO" id="GO:0005730">
    <property type="term" value="C:nucleolus"/>
    <property type="evidence" value="ECO:0007669"/>
    <property type="project" value="TreeGrafter"/>
</dbReference>
<dbReference type="Pfam" id="PF08063">
    <property type="entry name" value="Zn_ribbon_PADR1"/>
    <property type="match status" value="1"/>
</dbReference>
<evidence type="ECO:0000256" key="5">
    <source>
        <dbReference type="ARBA" id="ARBA00022679"/>
    </source>
</evidence>
<feature type="domain" description="BRCT" evidence="21">
    <location>
        <begin position="418"/>
        <end position="510"/>
    </location>
</feature>
<dbReference type="InterPro" id="IPR036957">
    <property type="entry name" value="Znf_PARP_sf"/>
</dbReference>
<dbReference type="SMART" id="SM01335">
    <property type="entry name" value="PADR1"/>
    <property type="match status" value="1"/>
</dbReference>
<evidence type="ECO:0000259" key="24">
    <source>
        <dbReference type="PROSITE" id="PS51060"/>
    </source>
</evidence>
<dbReference type="SUPFAM" id="SSF47587">
    <property type="entry name" value="Domain of poly(ADP-ribose) polymerase"/>
    <property type="match status" value="1"/>
</dbReference>
<dbReference type="Gene3D" id="3.40.50.10190">
    <property type="entry name" value="BRCT domain"/>
    <property type="match status" value="1"/>
</dbReference>
<dbReference type="Gene3D" id="1.10.20.130">
    <property type="match status" value="1"/>
</dbReference>
<evidence type="ECO:0000259" key="21">
    <source>
        <dbReference type="PROSITE" id="PS50172"/>
    </source>
</evidence>
<dbReference type="InterPro" id="IPR012317">
    <property type="entry name" value="Poly(ADP-ribose)pol_cat_dom"/>
</dbReference>
<dbReference type="GO" id="GO:0070212">
    <property type="term" value="P:protein poly-ADP-ribosylation"/>
    <property type="evidence" value="ECO:0007669"/>
    <property type="project" value="UniProtKB-ARBA"/>
</dbReference>
<dbReference type="InterPro" id="IPR003034">
    <property type="entry name" value="SAP_dom"/>
</dbReference>
<evidence type="ECO:0000256" key="19">
    <source>
        <dbReference type="SAM" id="MobiDB-lite"/>
    </source>
</evidence>
<evidence type="ECO:0000259" key="20">
    <source>
        <dbReference type="PROSITE" id="PS50064"/>
    </source>
</evidence>
<dbReference type="InterPro" id="IPR050800">
    <property type="entry name" value="ARTD/PARP"/>
</dbReference>
<dbReference type="InterPro" id="IPR036930">
    <property type="entry name" value="WGR_dom_sf"/>
</dbReference>
<dbReference type="GO" id="GO:1990404">
    <property type="term" value="F:NAD+-protein mono-ADP-ribosyltransferase activity"/>
    <property type="evidence" value="ECO:0007669"/>
    <property type="project" value="TreeGrafter"/>
</dbReference>
<dbReference type="InterPro" id="IPR004102">
    <property type="entry name" value="Poly(ADP-ribose)pol_reg_dom"/>
</dbReference>
<evidence type="ECO:0000256" key="10">
    <source>
        <dbReference type="ARBA" id="ARBA00022771"/>
    </source>
</evidence>
<keyword evidence="11" id="KW-0862">Zinc</keyword>
<name>A0A9D4UGM6_ADICA</name>
<keyword evidence="13" id="KW-0238">DNA-binding</keyword>
<dbReference type="InterPro" id="IPR038650">
    <property type="entry name" value="PADR1_C_dom_sf"/>
</dbReference>
<evidence type="ECO:0000256" key="3">
    <source>
        <dbReference type="ARBA" id="ARBA00004123"/>
    </source>
</evidence>
<dbReference type="CDD" id="cd08001">
    <property type="entry name" value="WGR_PARP1_like"/>
    <property type="match status" value="1"/>
</dbReference>
<dbReference type="EMBL" id="JABFUD020000017">
    <property type="protein sequence ID" value="KAI5067337.1"/>
    <property type="molecule type" value="Genomic_DNA"/>
</dbReference>
<evidence type="ECO:0000256" key="16">
    <source>
        <dbReference type="ARBA" id="ARBA00024945"/>
    </source>
</evidence>
<comment type="caution">
    <text evidence="26">The sequence shown here is derived from an EMBL/GenBank/DDBJ whole genome shotgun (WGS) entry which is preliminary data.</text>
</comment>
<dbReference type="FunFam" id="2.20.25.630:FF:000001">
    <property type="entry name" value="Poly [ADP-ribose] polymerase"/>
    <property type="match status" value="1"/>
</dbReference>
<keyword evidence="7" id="KW-0479">Metal-binding</keyword>
<organism evidence="26 27">
    <name type="scientific">Adiantum capillus-veneris</name>
    <name type="common">Maidenhair fern</name>
    <dbReference type="NCBI Taxonomy" id="13818"/>
    <lineage>
        <taxon>Eukaryota</taxon>
        <taxon>Viridiplantae</taxon>
        <taxon>Streptophyta</taxon>
        <taxon>Embryophyta</taxon>
        <taxon>Tracheophyta</taxon>
        <taxon>Polypodiopsida</taxon>
        <taxon>Polypodiidae</taxon>
        <taxon>Polypodiales</taxon>
        <taxon>Pteridineae</taxon>
        <taxon>Pteridaceae</taxon>
        <taxon>Vittarioideae</taxon>
        <taxon>Adiantum</taxon>
    </lineage>
</organism>
<dbReference type="PANTHER" id="PTHR10459:SF80">
    <property type="entry name" value="POLY [ADP-RIBOSE] POLYMERASE 1"/>
    <property type="match status" value="1"/>
</dbReference>
<evidence type="ECO:0000256" key="2">
    <source>
        <dbReference type="ARBA" id="ARBA00000459"/>
    </source>
</evidence>
<dbReference type="EC" id="2.4.2.-" evidence="18"/>
<dbReference type="GO" id="GO:0016779">
    <property type="term" value="F:nucleotidyltransferase activity"/>
    <property type="evidence" value="ECO:0007669"/>
    <property type="project" value="UniProtKB-KW"/>
</dbReference>
<dbReference type="GO" id="GO:0006302">
    <property type="term" value="P:double-strand break repair"/>
    <property type="evidence" value="ECO:0007669"/>
    <property type="project" value="TreeGrafter"/>
</dbReference>
<dbReference type="InterPro" id="IPR001510">
    <property type="entry name" value="Znf_PARP"/>
</dbReference>
<dbReference type="Gene3D" id="3.30.1740.10">
    <property type="entry name" value="Zinc finger, PARP-type"/>
    <property type="match status" value="2"/>
</dbReference>
<dbReference type="Pfam" id="PF00645">
    <property type="entry name" value="zf-PARP"/>
    <property type="match status" value="2"/>
</dbReference>
<evidence type="ECO:0000259" key="22">
    <source>
        <dbReference type="PROSITE" id="PS50800"/>
    </source>
</evidence>
<dbReference type="SMART" id="SM00773">
    <property type="entry name" value="WGR"/>
    <property type="match status" value="1"/>
</dbReference>
<feature type="domain" description="SAP" evidence="22">
    <location>
        <begin position="286"/>
        <end position="320"/>
    </location>
</feature>
<feature type="compositionally biased region" description="Basic and acidic residues" evidence="19">
    <location>
        <begin position="404"/>
        <end position="414"/>
    </location>
</feature>
<keyword evidence="6" id="KW-0548">Nucleotidyltransferase</keyword>
<dbReference type="GO" id="GO:0008270">
    <property type="term" value="F:zinc ion binding"/>
    <property type="evidence" value="ECO:0007669"/>
    <property type="project" value="UniProtKB-KW"/>
</dbReference>
<dbReference type="PROSITE" id="PS50172">
    <property type="entry name" value="BRCT"/>
    <property type="match status" value="1"/>
</dbReference>
<dbReference type="SMART" id="SM01336">
    <property type="entry name" value="zf-PARP"/>
    <property type="match status" value="2"/>
</dbReference>
<dbReference type="InterPro" id="IPR008893">
    <property type="entry name" value="WGR_domain"/>
</dbReference>
<evidence type="ECO:0000256" key="9">
    <source>
        <dbReference type="ARBA" id="ARBA00022765"/>
    </source>
</evidence>
<feature type="domain" description="PARP-type" evidence="20">
    <location>
        <begin position="8"/>
        <end position="91"/>
    </location>
</feature>
<evidence type="ECO:0000313" key="26">
    <source>
        <dbReference type="EMBL" id="KAI5067337.1"/>
    </source>
</evidence>
<protein>
    <recommendedName>
        <fullName evidence="18">Poly [ADP-ribose] polymerase</fullName>
        <shortName evidence="18">PARP</shortName>
        <ecNumber evidence="18">2.4.2.-</ecNumber>
    </recommendedName>
</protein>
<evidence type="ECO:0000259" key="23">
    <source>
        <dbReference type="PROSITE" id="PS51059"/>
    </source>
</evidence>
<keyword evidence="12 18" id="KW-0520">NAD</keyword>
<dbReference type="SUPFAM" id="SSF142921">
    <property type="entry name" value="WGR domain-like"/>
    <property type="match status" value="1"/>
</dbReference>
<dbReference type="Pfam" id="PF00533">
    <property type="entry name" value="BRCT"/>
    <property type="match status" value="1"/>
</dbReference>
<dbReference type="PROSITE" id="PS51977">
    <property type="entry name" value="WGR"/>
    <property type="match status" value="1"/>
</dbReference>
<dbReference type="InterPro" id="IPR049296">
    <property type="entry name" value="PARP1-like_PADR1_N"/>
</dbReference>
<evidence type="ECO:0000256" key="18">
    <source>
        <dbReference type="RuleBase" id="RU362114"/>
    </source>
</evidence>
<dbReference type="Gene3D" id="3.90.228.10">
    <property type="match status" value="1"/>
</dbReference>
<feature type="domain" description="WGR" evidence="25">
    <location>
        <begin position="539"/>
        <end position="639"/>
    </location>
</feature>
<dbReference type="PROSITE" id="PS52007">
    <property type="entry name" value="PADR1"/>
    <property type="match status" value="1"/>
</dbReference>
<dbReference type="GO" id="GO:0003950">
    <property type="term" value="F:NAD+ poly-ADP-ribosyltransferase activity"/>
    <property type="evidence" value="ECO:0007669"/>
    <property type="project" value="UniProtKB-UniRule"/>
</dbReference>
<evidence type="ECO:0000256" key="11">
    <source>
        <dbReference type="ARBA" id="ARBA00022833"/>
    </source>
</evidence>
<keyword evidence="9" id="KW-0013">ADP-ribosylation</keyword>
<dbReference type="PANTHER" id="PTHR10459">
    <property type="entry name" value="DNA LIGASE"/>
    <property type="match status" value="1"/>
</dbReference>
<comment type="subcellular location">
    <subcellularLocation>
        <location evidence="3">Nucleus</location>
    </subcellularLocation>
</comment>
<feature type="region of interest" description="Disordered" evidence="19">
    <location>
        <begin position="189"/>
        <end position="269"/>
    </location>
</feature>
<dbReference type="InterPro" id="IPR001357">
    <property type="entry name" value="BRCT_dom"/>
</dbReference>
<dbReference type="PROSITE" id="PS51060">
    <property type="entry name" value="PARP_ALPHA_HD"/>
    <property type="match status" value="1"/>
</dbReference>
<dbReference type="CDD" id="cd01437">
    <property type="entry name" value="parp_like"/>
    <property type="match status" value="1"/>
</dbReference>
<comment type="catalytic activity">
    <reaction evidence="17">
        <text>NAD(+) + (ADP-D-ribosyl)n-acceptor = nicotinamide + (ADP-D-ribosyl)n+1-acceptor + H(+).</text>
        <dbReference type="EC" id="2.4.2.30"/>
    </reaction>
</comment>
<evidence type="ECO:0000256" key="14">
    <source>
        <dbReference type="ARBA" id="ARBA00023242"/>
    </source>
</evidence>
<feature type="region of interest" description="Disordered" evidence="19">
    <location>
        <begin position="395"/>
        <end position="414"/>
    </location>
</feature>
<keyword evidence="5 18" id="KW-0808">Transferase</keyword>
<comment type="catalytic activity">
    <reaction evidence="1">
        <text>L-aspartyl-[protein] + NAD(+) = 4-O-(ADP-D-ribosyl)-L-aspartyl-[protein] + nicotinamide</text>
        <dbReference type="Rhea" id="RHEA:54424"/>
        <dbReference type="Rhea" id="RHEA-COMP:9867"/>
        <dbReference type="Rhea" id="RHEA-COMP:13832"/>
        <dbReference type="ChEBI" id="CHEBI:17154"/>
        <dbReference type="ChEBI" id="CHEBI:29961"/>
        <dbReference type="ChEBI" id="CHEBI:57540"/>
        <dbReference type="ChEBI" id="CHEBI:138102"/>
    </reaction>
</comment>
<dbReference type="SUPFAM" id="SSF56399">
    <property type="entry name" value="ADP-ribosylation"/>
    <property type="match status" value="1"/>
</dbReference>
<dbReference type="Proteomes" id="UP000886520">
    <property type="component" value="Chromosome 17"/>
</dbReference>
<dbReference type="FunFam" id="3.90.228.10:FF:000002">
    <property type="entry name" value="Poly [ADP-ribose] polymerase"/>
    <property type="match status" value="1"/>
</dbReference>
<dbReference type="InterPro" id="IPR008288">
    <property type="entry name" value="PARP"/>
</dbReference>
<dbReference type="GO" id="GO:0051287">
    <property type="term" value="F:NAD binding"/>
    <property type="evidence" value="ECO:0007669"/>
    <property type="project" value="InterPro"/>
</dbReference>
<sequence length="1030" mass="116024">MATPPQPFKAEYAKSNRSTCKSCQSIIVKDSFRIARVVPATQFEGYMTVWNHASCIFKKKGQIKSLEDIEGLDNLRWDDQQKIRAYVENSAPSDGGDSAKGVADGDYAIEAAKSSRAACKSCNEKIEKGQVRVSTMVTSESSKFRGKVPAWRHAKCFFELNWWKEPLEEFPGWEELSIEDQKTVQELVNPGSLKGKNAVNTKEIPKQKGTKRKGKEQDESAATSGQQKRGRKSEVQQEIEKAKSATGKQKGIERAKSTTDKQKGTNYDKQLETQSKALWSIKDELKKNVDTNELRMMLEENGQETSGSEYDLRERCADGMLFGALGPCPTCNGPIEIHGGQYRCRGNLSEWSKCTYTTRSPERLQGKWKIPEDSDNSYLKKWFKSQKAKKEKRLFSTKLPSAENRSENSEKEKLEGKVQGSALEGLKVAIIGKEIQAKWKRLIQDVGGQLLKEMTPEVDCVVTSELELVLEDNKANFQSALGLRIPIVKEDFLVDCFDRGGLVPVNQYVLETVGKFSSTKKVKVKGRSAVHEDSELQDVGHILEDGNTIYNTTLSLSDLSTGVNSYYVLQIIEHDNKDIHHLFRRWGRVGNSKIGGSKCDKMSKSGSIREFKKLFREKTGNEWEAWQSKVNFHKQPNRFYPIEIDYGTAESSNIGRPLGTKSKLHPRVVSLMKMLFDIETYKAAMMEFEINMSEMPLGKLSKRNIEQAFQVLTEVQNVLGNDDLDKRDRLLIDASNRFFTLVPHVHPRIISDEDCLKSKIDMLEALRDIEVAAKLIGSTGGDDDEDPLDINYRKLCCGIVPVPHDSDDFGLVKKYLENTHAPTHKEWSLELEDVFTVLREGEEDAFVSKKPLGNRMLLWHGSRTTNYVGILSQGLRIAPPEAPVTGYMFGKGVYFADLVSKSAQYCYTSKNSPIGLMLLSEVALGEMHELKAAQYMEKPPPGKHSTKGLGRNIPMEDEYQTWGDEVTVPCGRPVASGVSNTNLLYNEYIVYDTAQINLRFLLKVRFQHKGLQNACWGVFCSILQSEQLLA</sequence>
<feature type="compositionally biased region" description="Basic and acidic residues" evidence="19">
    <location>
        <begin position="232"/>
        <end position="243"/>
    </location>
</feature>
<dbReference type="PROSITE" id="PS51059">
    <property type="entry name" value="PARP_CATALYTIC"/>
    <property type="match status" value="1"/>
</dbReference>
<dbReference type="AlphaFoldDB" id="A0A9D4UGM6"/>
<dbReference type="Gene3D" id="2.20.25.630">
    <property type="match status" value="1"/>
</dbReference>
<evidence type="ECO:0000256" key="13">
    <source>
        <dbReference type="ARBA" id="ARBA00023125"/>
    </source>
</evidence>
<dbReference type="PROSITE" id="PS50064">
    <property type="entry name" value="ZF_PARP_2"/>
    <property type="match status" value="2"/>
</dbReference>
<dbReference type="PIRSF" id="PIRSF000489">
    <property type="entry name" value="NAD_ADPRT"/>
    <property type="match status" value="1"/>
</dbReference>
<dbReference type="SUPFAM" id="SSF52113">
    <property type="entry name" value="BRCT domain"/>
    <property type="match status" value="1"/>
</dbReference>
<proteinExistence type="inferred from homology"/>
<dbReference type="Gene3D" id="1.20.142.10">
    <property type="entry name" value="Poly(ADP-ribose) polymerase, regulatory domain"/>
    <property type="match status" value="1"/>
</dbReference>
<evidence type="ECO:0000256" key="1">
    <source>
        <dbReference type="ARBA" id="ARBA00000438"/>
    </source>
</evidence>
<evidence type="ECO:0000256" key="15">
    <source>
        <dbReference type="ARBA" id="ARBA00024347"/>
    </source>
</evidence>
<evidence type="ECO:0000259" key="25">
    <source>
        <dbReference type="PROSITE" id="PS51977"/>
    </source>
</evidence>
<dbReference type="SUPFAM" id="SSF57716">
    <property type="entry name" value="Glucocorticoid receptor-like (DNA-binding domain)"/>
    <property type="match status" value="2"/>
</dbReference>
<dbReference type="PROSITE" id="PS50800">
    <property type="entry name" value="SAP"/>
    <property type="match status" value="1"/>
</dbReference>
<dbReference type="Pfam" id="PF00644">
    <property type="entry name" value="PARP"/>
    <property type="match status" value="1"/>
</dbReference>
<dbReference type="Pfam" id="PF02877">
    <property type="entry name" value="PARP_reg"/>
    <property type="match status" value="1"/>
</dbReference>
<evidence type="ECO:0000256" key="17">
    <source>
        <dbReference type="ARBA" id="ARBA00033987"/>
    </source>
</evidence>
<keyword evidence="4 18" id="KW-0328">Glycosyltransferase</keyword>
<feature type="compositionally biased region" description="Basic and acidic residues" evidence="19">
    <location>
        <begin position="250"/>
        <end position="263"/>
    </location>
</feature>
<feature type="domain" description="PARP-type" evidence="20">
    <location>
        <begin position="107"/>
        <end position="192"/>
    </location>
</feature>
<keyword evidence="8" id="KW-0677">Repeat</keyword>
<evidence type="ECO:0000256" key="4">
    <source>
        <dbReference type="ARBA" id="ARBA00022676"/>
    </source>
</evidence>
<dbReference type="InterPro" id="IPR012982">
    <property type="entry name" value="PARP1-like_PADR1_Zn_ribbon"/>
</dbReference>
<evidence type="ECO:0000256" key="6">
    <source>
        <dbReference type="ARBA" id="ARBA00022695"/>
    </source>
</evidence>
<dbReference type="GO" id="GO:0003677">
    <property type="term" value="F:DNA binding"/>
    <property type="evidence" value="ECO:0007669"/>
    <property type="project" value="UniProtKB-KW"/>
</dbReference>
<evidence type="ECO:0000256" key="8">
    <source>
        <dbReference type="ARBA" id="ARBA00022737"/>
    </source>
</evidence>
<keyword evidence="27" id="KW-1185">Reference proteome</keyword>
<comment type="catalytic activity">
    <reaction evidence="2">
        <text>L-glutamyl-[protein] + NAD(+) = 5-O-(ADP-D-ribosyl)-L-glutamyl-[protein] + nicotinamide</text>
        <dbReference type="Rhea" id="RHEA:58224"/>
        <dbReference type="Rhea" id="RHEA-COMP:10208"/>
        <dbReference type="Rhea" id="RHEA-COMP:15089"/>
        <dbReference type="ChEBI" id="CHEBI:17154"/>
        <dbReference type="ChEBI" id="CHEBI:29973"/>
        <dbReference type="ChEBI" id="CHEBI:57540"/>
        <dbReference type="ChEBI" id="CHEBI:142540"/>
    </reaction>
</comment>
<dbReference type="InterPro" id="IPR036420">
    <property type="entry name" value="BRCT_dom_sf"/>
</dbReference>
<dbReference type="InterPro" id="IPR036616">
    <property type="entry name" value="Poly(ADP-ribose)pol_reg_dom_sf"/>
</dbReference>
<dbReference type="OrthoDB" id="2017365at2759"/>